<proteinExistence type="predicted"/>
<dbReference type="NCBIfam" id="TIGR00756">
    <property type="entry name" value="PPR"/>
    <property type="match status" value="1"/>
</dbReference>
<dbReference type="GO" id="GO:0009451">
    <property type="term" value="P:RNA modification"/>
    <property type="evidence" value="ECO:0007669"/>
    <property type="project" value="InterPro"/>
</dbReference>
<dbReference type="PANTHER" id="PTHR47926">
    <property type="entry name" value="PENTATRICOPEPTIDE REPEAT-CONTAINING PROTEIN"/>
    <property type="match status" value="1"/>
</dbReference>
<evidence type="ECO:0000256" key="1">
    <source>
        <dbReference type="ARBA" id="ARBA00022737"/>
    </source>
</evidence>
<dbReference type="GO" id="GO:0003723">
    <property type="term" value="F:RNA binding"/>
    <property type="evidence" value="ECO:0007669"/>
    <property type="project" value="InterPro"/>
</dbReference>
<dbReference type="eggNOG" id="KOG4197">
    <property type="taxonomic scope" value="Eukaryota"/>
</dbReference>
<name>W1PXN0_AMBTC</name>
<sequence length="300" mass="33477">MWTFSPPSLRFPPSHPRAVPASASASASATTAHTTSTTTHDPTLQIETVIKEDNLPQALRLLSKTHTPLSQRAYHHLIQACAKRRSLHHGLTVHDHLSSHGFEHDPFLATNLIHMYADCHRPDLASLVFSSFSLSSRTLFLWNAMLRCLSLSPETHENALSLFHQMLDNGLPIDQFTYPYAIKACSTRYHVREFHACVVRRGFDLNFYVATTLLDVYARLGLVDYALRVFEGMPVRTVVTWSAVMAMYVCEGQAEEALKMLRIMVLETDGQPNAVTMLSVLQACGALSAPQTGKSIHAYM</sequence>
<keyword evidence="1" id="KW-0677">Repeat</keyword>
<organism evidence="4 5">
    <name type="scientific">Amborella trichopoda</name>
    <dbReference type="NCBI Taxonomy" id="13333"/>
    <lineage>
        <taxon>Eukaryota</taxon>
        <taxon>Viridiplantae</taxon>
        <taxon>Streptophyta</taxon>
        <taxon>Embryophyta</taxon>
        <taxon>Tracheophyta</taxon>
        <taxon>Spermatophyta</taxon>
        <taxon>Magnoliopsida</taxon>
        <taxon>Amborellales</taxon>
        <taxon>Amborellaceae</taxon>
        <taxon>Amborella</taxon>
    </lineage>
</organism>
<dbReference type="Gene3D" id="1.25.40.10">
    <property type="entry name" value="Tetratricopeptide repeat domain"/>
    <property type="match status" value="2"/>
</dbReference>
<dbReference type="Gramene" id="ERN13018">
    <property type="protein sequence ID" value="ERN13018"/>
    <property type="gene ID" value="AMTR_s00040p00098330"/>
</dbReference>
<dbReference type="Proteomes" id="UP000017836">
    <property type="component" value="Unassembled WGS sequence"/>
</dbReference>
<evidence type="ECO:0000256" key="3">
    <source>
        <dbReference type="SAM" id="MobiDB-lite"/>
    </source>
</evidence>
<feature type="region of interest" description="Disordered" evidence="3">
    <location>
        <begin position="1"/>
        <end position="42"/>
    </location>
</feature>
<dbReference type="STRING" id="13333.W1PXN0"/>
<dbReference type="OMA" id="YAEAQMW"/>
<dbReference type="InterPro" id="IPR011990">
    <property type="entry name" value="TPR-like_helical_dom_sf"/>
</dbReference>
<evidence type="ECO:0000313" key="4">
    <source>
        <dbReference type="EMBL" id="ERN13018.1"/>
    </source>
</evidence>
<evidence type="ECO:0008006" key="6">
    <source>
        <dbReference type="Google" id="ProtNLM"/>
    </source>
</evidence>
<evidence type="ECO:0000256" key="2">
    <source>
        <dbReference type="PROSITE-ProRule" id="PRU00708"/>
    </source>
</evidence>
<gene>
    <name evidence="4" type="ORF">AMTR_s00040p00098330</name>
</gene>
<dbReference type="PROSITE" id="PS51375">
    <property type="entry name" value="PPR"/>
    <property type="match status" value="1"/>
</dbReference>
<dbReference type="EMBL" id="KI392591">
    <property type="protein sequence ID" value="ERN13018.1"/>
    <property type="molecule type" value="Genomic_DNA"/>
</dbReference>
<dbReference type="FunFam" id="1.25.40.10:FF:000344">
    <property type="entry name" value="Pentatricopeptide repeat-containing protein"/>
    <property type="match status" value="1"/>
</dbReference>
<keyword evidence="5" id="KW-1185">Reference proteome</keyword>
<accession>W1PXN0</accession>
<feature type="compositionally biased region" description="Low complexity" evidence="3">
    <location>
        <begin position="21"/>
        <end position="40"/>
    </location>
</feature>
<dbReference type="PANTHER" id="PTHR47926:SF359">
    <property type="entry name" value="PENTACOTRIPEPTIDE-REPEAT REGION OF PRORP DOMAIN-CONTAINING PROTEIN"/>
    <property type="match status" value="1"/>
</dbReference>
<feature type="repeat" description="PPR" evidence="2">
    <location>
        <begin position="138"/>
        <end position="173"/>
    </location>
</feature>
<dbReference type="InterPro" id="IPR002885">
    <property type="entry name" value="PPR_rpt"/>
</dbReference>
<dbReference type="AlphaFoldDB" id="W1PXN0"/>
<protein>
    <recommendedName>
        <fullName evidence="6">Pentacotripeptide-repeat region of PRORP domain-containing protein</fullName>
    </recommendedName>
</protein>
<reference evidence="5" key="1">
    <citation type="journal article" date="2013" name="Science">
        <title>The Amborella genome and the evolution of flowering plants.</title>
        <authorList>
            <consortium name="Amborella Genome Project"/>
        </authorList>
    </citation>
    <scope>NUCLEOTIDE SEQUENCE [LARGE SCALE GENOMIC DNA]</scope>
</reference>
<dbReference type="InterPro" id="IPR046960">
    <property type="entry name" value="PPR_At4g14850-like_plant"/>
</dbReference>
<dbReference type="HOGENOM" id="CLU_928561_0_0_1"/>
<dbReference type="Pfam" id="PF01535">
    <property type="entry name" value="PPR"/>
    <property type="match status" value="2"/>
</dbReference>
<evidence type="ECO:0000313" key="5">
    <source>
        <dbReference type="Proteomes" id="UP000017836"/>
    </source>
</evidence>